<sequence length="34" mass="4045">MIQLQEKGYVELQTKDDSDDFLEIDTNTYKTESF</sequence>
<dbReference type="EnsemblMetazoa" id="RPRC000796-RA">
    <property type="protein sequence ID" value="RPRC000796-PA"/>
    <property type="gene ID" value="RPRC000796"/>
</dbReference>
<dbReference type="InParanoid" id="T1H9U2"/>
<dbReference type="Proteomes" id="UP000015103">
    <property type="component" value="Unassembled WGS sequence"/>
</dbReference>
<reference evidence="1" key="1">
    <citation type="submission" date="2015-05" db="UniProtKB">
        <authorList>
            <consortium name="EnsemblMetazoa"/>
        </authorList>
    </citation>
    <scope>IDENTIFICATION</scope>
</reference>
<keyword evidence="2" id="KW-1185">Reference proteome</keyword>
<protein>
    <submittedName>
        <fullName evidence="1">Uncharacterized protein</fullName>
    </submittedName>
</protein>
<dbReference type="EMBL" id="ACPB03022493">
    <property type="status" value="NOT_ANNOTATED_CDS"/>
    <property type="molecule type" value="Genomic_DNA"/>
</dbReference>
<proteinExistence type="predicted"/>
<dbReference type="AlphaFoldDB" id="T1H9U2"/>
<dbReference type="VEuPathDB" id="VectorBase:RPRC000796"/>
<evidence type="ECO:0000313" key="2">
    <source>
        <dbReference type="Proteomes" id="UP000015103"/>
    </source>
</evidence>
<name>T1H9U2_RHOPR</name>
<evidence type="ECO:0000313" key="1">
    <source>
        <dbReference type="EnsemblMetazoa" id="RPRC000796-PA"/>
    </source>
</evidence>
<organism evidence="1 2">
    <name type="scientific">Rhodnius prolixus</name>
    <name type="common">Triatomid bug</name>
    <dbReference type="NCBI Taxonomy" id="13249"/>
    <lineage>
        <taxon>Eukaryota</taxon>
        <taxon>Metazoa</taxon>
        <taxon>Ecdysozoa</taxon>
        <taxon>Arthropoda</taxon>
        <taxon>Hexapoda</taxon>
        <taxon>Insecta</taxon>
        <taxon>Pterygota</taxon>
        <taxon>Neoptera</taxon>
        <taxon>Paraneoptera</taxon>
        <taxon>Hemiptera</taxon>
        <taxon>Heteroptera</taxon>
        <taxon>Panheteroptera</taxon>
        <taxon>Cimicomorpha</taxon>
        <taxon>Reduviidae</taxon>
        <taxon>Triatominae</taxon>
        <taxon>Rhodnius</taxon>
    </lineage>
</organism>
<dbReference type="HOGENOM" id="CLU_001570_5_7_1"/>
<accession>T1H9U2</accession>